<dbReference type="RefSeq" id="WP_194930611.1">
    <property type="nucleotide sequence ID" value="NZ_JADLZT010000004.1"/>
</dbReference>
<gene>
    <name evidence="1" type="ORF">IU514_08180</name>
</gene>
<protein>
    <submittedName>
        <fullName evidence="1">Uncharacterized protein</fullName>
    </submittedName>
</protein>
<sequence length="137" mass="15303">MALSFIANLFGRRLRVGDRVRLEGGYDMEPRWLNGQSAYFGLCVDFIPGDAGRPAAVVQLEKAITFDGAQGNFLVLRLRYVGARWAKREVVHLELFSSPPNSLQDPSTRGLWIESHASYRVEGPNNSFKPKPLRGSP</sequence>
<accession>A0ABS0B5B2</accession>
<comment type="caution">
    <text evidence="1">The sequence shown here is derived from an EMBL/GenBank/DDBJ whole genome shotgun (WGS) entry which is preliminary data.</text>
</comment>
<evidence type="ECO:0000313" key="1">
    <source>
        <dbReference type="EMBL" id="MBF6024005.1"/>
    </source>
</evidence>
<dbReference type="EMBL" id="JADLZT010000004">
    <property type="protein sequence ID" value="MBF6024005.1"/>
    <property type="molecule type" value="Genomic_DNA"/>
</dbReference>
<organism evidence="1 2">
    <name type="scientific">Lysobacter niastensis</name>
    <dbReference type="NCBI Taxonomy" id="380629"/>
    <lineage>
        <taxon>Bacteria</taxon>
        <taxon>Pseudomonadati</taxon>
        <taxon>Pseudomonadota</taxon>
        <taxon>Gammaproteobacteria</taxon>
        <taxon>Lysobacterales</taxon>
        <taxon>Lysobacteraceae</taxon>
        <taxon>Lysobacter</taxon>
    </lineage>
</organism>
<evidence type="ECO:0000313" key="2">
    <source>
        <dbReference type="Proteomes" id="UP001429984"/>
    </source>
</evidence>
<proteinExistence type="predicted"/>
<name>A0ABS0B5B2_9GAMM</name>
<dbReference type="Proteomes" id="UP001429984">
    <property type="component" value="Unassembled WGS sequence"/>
</dbReference>
<keyword evidence="2" id="KW-1185">Reference proteome</keyword>
<reference evidence="1 2" key="1">
    <citation type="submission" date="2020-11" db="EMBL/GenBank/DDBJ databases">
        <title>Draft Genome Sequence and Secondary Metabolite Biosynthetic Potential of the Lysobacter niastensis Type strain DSM 18481.</title>
        <authorList>
            <person name="Turrini P."/>
            <person name="Artuso I."/>
            <person name="Tescari M."/>
            <person name="Lugli G.A."/>
            <person name="Frangipani E."/>
            <person name="Ventura M."/>
            <person name="Visca P."/>
        </authorList>
    </citation>
    <scope>NUCLEOTIDE SEQUENCE [LARGE SCALE GENOMIC DNA]</scope>
    <source>
        <strain evidence="1 2">DSM 18481</strain>
    </source>
</reference>